<dbReference type="AlphaFoldDB" id="S5DIU0"/>
<feature type="domain" description="DUF1214" evidence="1">
    <location>
        <begin position="77"/>
        <end position="187"/>
    </location>
</feature>
<accession>S5DIU0</accession>
<dbReference type="EMBL" id="KC811108">
    <property type="protein sequence ID" value="AGQ18691.1"/>
    <property type="molecule type" value="Genomic_DNA"/>
</dbReference>
<dbReference type="Pfam" id="PF06742">
    <property type="entry name" value="DUF1214"/>
    <property type="match status" value="1"/>
</dbReference>
<dbReference type="InterPro" id="IPR037049">
    <property type="entry name" value="DUF1214_C_sf"/>
</dbReference>
<proteinExistence type="predicted"/>
<name>S5DIU0_9ACTN</name>
<dbReference type="SUPFAM" id="SSF160935">
    <property type="entry name" value="VPA0735-like"/>
    <property type="match status" value="1"/>
</dbReference>
<organism evidence="2">
    <name type="scientific">Candidatus Actinomarina minuta</name>
    <dbReference type="NCBI Taxonomy" id="1389454"/>
    <lineage>
        <taxon>Bacteria</taxon>
        <taxon>Bacillati</taxon>
        <taxon>Actinomycetota</taxon>
        <taxon>Actinomycetes</taxon>
        <taxon>Candidatus Actinomarinidae</taxon>
        <taxon>Candidatus Actinomarinales</taxon>
        <taxon>Candidatus Actinomarineae</taxon>
        <taxon>Candidatus Actinomarinaceae</taxon>
        <taxon>Candidatus Actinomarina</taxon>
    </lineage>
</organism>
<reference evidence="2" key="1">
    <citation type="journal article" date="2013" name="Sci. Rep.">
        <title>Metagenomics uncovers a new group of low GC and ultra-small marine Actinobacteria.</title>
        <authorList>
            <person name="Ghai R."/>
            <person name="Mizuno C.M."/>
            <person name="Picazo A."/>
            <person name="Camacho A."/>
            <person name="Rodriguez-Valera F."/>
        </authorList>
    </citation>
    <scope>NUCLEOTIDE SEQUENCE</scope>
</reference>
<dbReference type="InterPro" id="IPR010621">
    <property type="entry name" value="DUF1214"/>
</dbReference>
<evidence type="ECO:0000259" key="1">
    <source>
        <dbReference type="Pfam" id="PF06742"/>
    </source>
</evidence>
<evidence type="ECO:0000313" key="2">
    <source>
        <dbReference type="EMBL" id="AGQ18691.1"/>
    </source>
</evidence>
<sequence>MAKLLKKFSPYLIGIILGILSFIPFTRQTTIASFLTGFGSNTVSQWNYFLDYGSESQNMWQRSYVSLLGLLPSASPEVIYLSASVDDNGDGLLGNCEYTLNGVVPNARYWSYAIYGNDNYYLQDPNNLKSDPTYEDLFAQVTNGYEIITNIGETYEIKIGNNLVKQDGTLSHFGNDFNLILRIYGPDLQYYDDPSSIPVAKILKESCK</sequence>
<dbReference type="Gene3D" id="2.60.120.600">
    <property type="entry name" value="Domain of unknown function DUF1214, C-terminal domain"/>
    <property type="match status" value="1"/>
</dbReference>
<protein>
    <submittedName>
        <fullName evidence="2">Uncharacterized conserved protein</fullName>
    </submittedName>
</protein>